<name>A0A9N8ZVJ9_FUNMO</name>
<evidence type="ECO:0000259" key="5">
    <source>
        <dbReference type="PROSITE" id="PS50118"/>
    </source>
</evidence>
<dbReference type="GO" id="GO:0000981">
    <property type="term" value="F:DNA-binding transcription factor activity, RNA polymerase II-specific"/>
    <property type="evidence" value="ECO:0007669"/>
    <property type="project" value="TreeGrafter"/>
</dbReference>
<dbReference type="InterPro" id="IPR009071">
    <property type="entry name" value="HMG_box_dom"/>
</dbReference>
<dbReference type="PANTHER" id="PTHR45789:SF2">
    <property type="entry name" value="FI18025P1"/>
    <property type="match status" value="1"/>
</dbReference>
<keyword evidence="2 3" id="KW-0539">Nucleus</keyword>
<evidence type="ECO:0000256" key="3">
    <source>
        <dbReference type="PROSITE-ProRule" id="PRU00267"/>
    </source>
</evidence>
<dbReference type="PROSITE" id="PS50118">
    <property type="entry name" value="HMG_BOX_2"/>
    <property type="match status" value="1"/>
</dbReference>
<dbReference type="InterPro" id="IPR051356">
    <property type="entry name" value="SOX/SOX-like_TF"/>
</dbReference>
<proteinExistence type="predicted"/>
<gene>
    <name evidence="6" type="ORF">FMOSSE_LOCUS4397</name>
</gene>
<dbReference type="GO" id="GO:0000978">
    <property type="term" value="F:RNA polymerase II cis-regulatory region sequence-specific DNA binding"/>
    <property type="evidence" value="ECO:0007669"/>
    <property type="project" value="TreeGrafter"/>
</dbReference>
<dbReference type="Pfam" id="PF00505">
    <property type="entry name" value="HMG_box"/>
    <property type="match status" value="1"/>
</dbReference>
<dbReference type="Gene3D" id="1.10.30.10">
    <property type="entry name" value="High mobility group box domain"/>
    <property type="match status" value="1"/>
</dbReference>
<dbReference type="SMART" id="SM00398">
    <property type="entry name" value="HMG"/>
    <property type="match status" value="1"/>
</dbReference>
<dbReference type="GO" id="GO:0005634">
    <property type="term" value="C:nucleus"/>
    <property type="evidence" value="ECO:0007669"/>
    <property type="project" value="UniProtKB-UniRule"/>
</dbReference>
<accession>A0A9N8ZVJ9</accession>
<feature type="DNA-binding region" description="HMG box" evidence="3">
    <location>
        <begin position="85"/>
        <end position="151"/>
    </location>
</feature>
<dbReference type="CDD" id="cd01389">
    <property type="entry name" value="HMG-box_ROX1-like"/>
    <property type="match status" value="1"/>
</dbReference>
<evidence type="ECO:0000313" key="6">
    <source>
        <dbReference type="EMBL" id="CAG8508226.1"/>
    </source>
</evidence>
<dbReference type="EMBL" id="CAJVPP010000738">
    <property type="protein sequence ID" value="CAG8508226.1"/>
    <property type="molecule type" value="Genomic_DNA"/>
</dbReference>
<dbReference type="Proteomes" id="UP000789375">
    <property type="component" value="Unassembled WGS sequence"/>
</dbReference>
<dbReference type="SUPFAM" id="SSF47095">
    <property type="entry name" value="HMG-box"/>
    <property type="match status" value="1"/>
</dbReference>
<evidence type="ECO:0000256" key="2">
    <source>
        <dbReference type="ARBA" id="ARBA00023242"/>
    </source>
</evidence>
<reference evidence="6" key="1">
    <citation type="submission" date="2021-06" db="EMBL/GenBank/DDBJ databases">
        <authorList>
            <person name="Kallberg Y."/>
            <person name="Tangrot J."/>
            <person name="Rosling A."/>
        </authorList>
    </citation>
    <scope>NUCLEOTIDE SEQUENCE</scope>
    <source>
        <strain evidence="6">87-6 pot B 2015</strain>
    </source>
</reference>
<comment type="caution">
    <text evidence="6">The sequence shown here is derived from an EMBL/GenBank/DDBJ whole genome shotgun (WGS) entry which is preliminary data.</text>
</comment>
<evidence type="ECO:0000256" key="4">
    <source>
        <dbReference type="SAM" id="MobiDB-lite"/>
    </source>
</evidence>
<dbReference type="AlphaFoldDB" id="A0A9N8ZVJ9"/>
<feature type="region of interest" description="Disordered" evidence="4">
    <location>
        <begin position="149"/>
        <end position="177"/>
    </location>
</feature>
<feature type="domain" description="HMG box" evidence="5">
    <location>
        <begin position="85"/>
        <end position="151"/>
    </location>
</feature>
<evidence type="ECO:0000313" key="7">
    <source>
        <dbReference type="Proteomes" id="UP000789375"/>
    </source>
</evidence>
<evidence type="ECO:0000256" key="1">
    <source>
        <dbReference type="ARBA" id="ARBA00023125"/>
    </source>
</evidence>
<keyword evidence="7" id="KW-1185">Reference proteome</keyword>
<keyword evidence="1 3" id="KW-0238">DNA-binding</keyword>
<organism evidence="6 7">
    <name type="scientific">Funneliformis mosseae</name>
    <name type="common">Endomycorrhizal fungus</name>
    <name type="synonym">Glomus mosseae</name>
    <dbReference type="NCBI Taxonomy" id="27381"/>
    <lineage>
        <taxon>Eukaryota</taxon>
        <taxon>Fungi</taxon>
        <taxon>Fungi incertae sedis</taxon>
        <taxon>Mucoromycota</taxon>
        <taxon>Glomeromycotina</taxon>
        <taxon>Glomeromycetes</taxon>
        <taxon>Glomerales</taxon>
        <taxon>Glomeraceae</taxon>
        <taxon>Funneliformis</taxon>
    </lineage>
</organism>
<sequence length="259" mass="29744">MAKKSKQQQLQGYHVFNVSAYIGSKIPPSPPQPNRSIRIGKEVISDEELVRSSRYHFNLDIDILLSNSNTTRKAIYDRKRGIFRPPRPQNAFMLYRRDKSSGPEFFGLKSSEASTIIGIMWGAESKEVKSLFDALARLAEKKHSEKHNNYRYEPRKPSGLPKSRKKIMESNDKNSTVKVTNSTPLPIEVNSHVDGSVELNQHLYLQYPQPSLNPCFYDFIPIKFDDKKVNVTEVPSQTYNENSFDYSEYLNLDICESDS</sequence>
<dbReference type="PANTHER" id="PTHR45789">
    <property type="entry name" value="FI18025P1"/>
    <property type="match status" value="1"/>
</dbReference>
<dbReference type="InterPro" id="IPR036910">
    <property type="entry name" value="HMG_box_dom_sf"/>
</dbReference>
<protein>
    <submittedName>
        <fullName evidence="6">16244_t:CDS:1</fullName>
    </submittedName>
</protein>